<dbReference type="RefSeq" id="WP_101358604.1">
    <property type="nucleotide sequence ID" value="NZ_NKXO01000018.1"/>
</dbReference>
<sequence>MAEVHVHYDLNEKYTFTPELKKKLMIGMGVGLVLLILGVILAYAGIGFGHHEAHEAGKAAQEATKHAEGGHHGATPLTRLWANLWLNGVFFTYIAAMGVLFVAIQYVAYAGWSATIRRVAEAFGAFLPFTAPVLLITFFLGGHDLFHWTHHDLYEKGKATYDPIIAGKSGFFFFPLEAGSFPLFWLLRLVAFIGIWYVLYRVLIKNSVAEDYLTDKTDFSYHKRNITIGAIFVVFFGLSESVSAWDWVMSIDTHWYSTMFGWYVFASSWVSALAVLTLAVVFLKEKGYLKMVNENHLHDLGKFMFAFSIFWTYIWFAQYMLQAYSNIPEEIEYWVARHDGLEGVYSPMIVMNVIINFLFPFLFLMTRDAKRKEIFLKITAFGILMGHYLDFFVMVMPGTVKGNGGFFLMEIGTLMLFACAFVYVFATQLSKQGLIAKNHPMMEESLHHSI</sequence>
<feature type="transmembrane region" description="Helical" evidence="1">
    <location>
        <begin position="260"/>
        <end position="283"/>
    </location>
</feature>
<comment type="caution">
    <text evidence="2">The sequence shown here is derived from an EMBL/GenBank/DDBJ whole genome shotgun (WGS) entry which is preliminary data.</text>
</comment>
<feature type="transmembrane region" description="Helical" evidence="1">
    <location>
        <begin position="406"/>
        <end position="426"/>
    </location>
</feature>
<keyword evidence="1" id="KW-1133">Transmembrane helix</keyword>
<feature type="transmembrane region" description="Helical" evidence="1">
    <location>
        <begin position="24"/>
        <end position="46"/>
    </location>
</feature>
<reference evidence="2 3" key="1">
    <citation type="submission" date="2017-06" db="EMBL/GenBank/DDBJ databases">
        <title>Raineya orbicola gen. nov., sp. nov. a slightly thermophilic bacterium of the phylum Bacteroidetes and the description of Raineyaceae fam. nov.</title>
        <authorList>
            <person name="Albuquerque L."/>
            <person name="Polonia A.R.M."/>
            <person name="Barroso C."/>
            <person name="Froufe H.J.C."/>
            <person name="Lage O."/>
            <person name="Lobo-Da-Cunha A."/>
            <person name="Egas C."/>
            <person name="Da Costa M.S."/>
        </authorList>
    </citation>
    <scope>NUCLEOTIDE SEQUENCE [LARGE SCALE GENOMIC DNA]</scope>
    <source>
        <strain evidence="2 3">SPSPC-11</strain>
    </source>
</reference>
<proteinExistence type="predicted"/>
<evidence type="ECO:0008006" key="4">
    <source>
        <dbReference type="Google" id="ProtNLM"/>
    </source>
</evidence>
<feature type="transmembrane region" description="Helical" evidence="1">
    <location>
        <begin position="225"/>
        <end position="248"/>
    </location>
</feature>
<feature type="transmembrane region" description="Helical" evidence="1">
    <location>
        <begin position="119"/>
        <end position="140"/>
    </location>
</feature>
<feature type="transmembrane region" description="Helical" evidence="1">
    <location>
        <begin position="344"/>
        <end position="366"/>
    </location>
</feature>
<feature type="transmembrane region" description="Helical" evidence="1">
    <location>
        <begin position="303"/>
        <end position="324"/>
    </location>
</feature>
<organism evidence="2 3">
    <name type="scientific">Raineya orbicola</name>
    <dbReference type="NCBI Taxonomy" id="2016530"/>
    <lineage>
        <taxon>Bacteria</taxon>
        <taxon>Pseudomonadati</taxon>
        <taxon>Bacteroidota</taxon>
        <taxon>Cytophagia</taxon>
        <taxon>Cytophagales</taxon>
        <taxon>Raineyaceae</taxon>
        <taxon>Raineya</taxon>
    </lineage>
</organism>
<evidence type="ECO:0000313" key="3">
    <source>
        <dbReference type="Proteomes" id="UP000233387"/>
    </source>
</evidence>
<feature type="transmembrane region" description="Helical" evidence="1">
    <location>
        <begin position="183"/>
        <end position="204"/>
    </location>
</feature>
<evidence type="ECO:0000313" key="2">
    <source>
        <dbReference type="EMBL" id="PKQ69665.1"/>
    </source>
</evidence>
<dbReference type="EMBL" id="NKXO01000018">
    <property type="protein sequence ID" value="PKQ69665.1"/>
    <property type="molecule type" value="Genomic_DNA"/>
</dbReference>
<dbReference type="AlphaFoldDB" id="A0A2N3IH73"/>
<feature type="transmembrane region" description="Helical" evidence="1">
    <location>
        <begin position="378"/>
        <end position="400"/>
    </location>
</feature>
<dbReference type="PANTHER" id="PTHR43044">
    <property type="match status" value="1"/>
</dbReference>
<feature type="transmembrane region" description="Helical" evidence="1">
    <location>
        <begin position="84"/>
        <end position="107"/>
    </location>
</feature>
<gene>
    <name evidence="2" type="ORF">Rain11_1337</name>
</gene>
<name>A0A2N3IH73_9BACT</name>
<dbReference type="Proteomes" id="UP000233387">
    <property type="component" value="Unassembled WGS sequence"/>
</dbReference>
<evidence type="ECO:0000256" key="1">
    <source>
        <dbReference type="SAM" id="Phobius"/>
    </source>
</evidence>
<accession>A0A2N3IH73</accession>
<dbReference type="PANTHER" id="PTHR43044:SF1">
    <property type="entry name" value="QUINOL:CYTOCHROME C OXIDOREDUCTASE QUINONE-BINDING SUBUNIT 2"/>
    <property type="match status" value="1"/>
</dbReference>
<protein>
    <recommendedName>
        <fullName evidence="4">Quinol:cytochrome C oxidoreductase</fullName>
    </recommendedName>
</protein>
<dbReference type="OrthoDB" id="140980at2"/>
<keyword evidence="1" id="KW-0812">Transmembrane</keyword>
<keyword evidence="3" id="KW-1185">Reference proteome</keyword>
<keyword evidence="1" id="KW-0472">Membrane</keyword>